<keyword evidence="3" id="KW-0449">Lipoprotein</keyword>
<gene>
    <name evidence="3" type="ORF">FL622_08800</name>
</gene>
<accession>A0A550JFA2</accession>
<name>A0A550JFA2_9BACT</name>
<dbReference type="InterPro" id="IPR029046">
    <property type="entry name" value="LolA/LolB/LppX"/>
</dbReference>
<feature type="signal peptide" evidence="2">
    <location>
        <begin position="1"/>
        <end position="21"/>
    </location>
</feature>
<evidence type="ECO:0000256" key="2">
    <source>
        <dbReference type="SAM" id="SignalP"/>
    </source>
</evidence>
<dbReference type="Pfam" id="PF03548">
    <property type="entry name" value="LolA"/>
    <property type="match status" value="1"/>
</dbReference>
<dbReference type="EMBL" id="VJVV01000005">
    <property type="protein sequence ID" value="TRO81886.1"/>
    <property type="molecule type" value="Genomic_DNA"/>
</dbReference>
<dbReference type="PANTHER" id="PTHR35869:SF1">
    <property type="entry name" value="OUTER-MEMBRANE LIPOPROTEIN CARRIER PROTEIN"/>
    <property type="match status" value="1"/>
</dbReference>
<keyword evidence="1 2" id="KW-0732">Signal</keyword>
<dbReference type="Gene3D" id="2.50.20.10">
    <property type="entry name" value="Lipoprotein localisation LolA/LolB/LppX"/>
    <property type="match status" value="1"/>
</dbReference>
<dbReference type="SUPFAM" id="SSF89392">
    <property type="entry name" value="Prokaryotic lipoproteins and lipoprotein localization factors"/>
    <property type="match status" value="1"/>
</dbReference>
<keyword evidence="4" id="KW-1185">Reference proteome</keyword>
<proteinExistence type="predicted"/>
<sequence length="207" mass="23195">MKYLLPLWLLLFVSLPLAAWAEEDAELERVLAGLKVSAAGIETLASDFTQEKHLEIFRETLVSQGRFYFAKPDKLRWETTAPVASGFLLNGSGGKRWHQRAGAPVPFDLGREPGMKLIAEQLLAWARVDLDWLRSQYEIALVETQPVSLRLVPRQVGARDFLDHLLIRFDDGGRHVASVAVHEPGGDRTLIRFSATVLNQPLDPALF</sequence>
<dbReference type="RefSeq" id="WP_092057713.1">
    <property type="nucleotide sequence ID" value="NZ_FOJJ01000037.1"/>
</dbReference>
<evidence type="ECO:0000256" key="1">
    <source>
        <dbReference type="ARBA" id="ARBA00022729"/>
    </source>
</evidence>
<evidence type="ECO:0000313" key="4">
    <source>
        <dbReference type="Proteomes" id="UP000317155"/>
    </source>
</evidence>
<evidence type="ECO:0000313" key="3">
    <source>
        <dbReference type="EMBL" id="TRO81886.1"/>
    </source>
</evidence>
<dbReference type="OrthoDB" id="1027451at2"/>
<dbReference type="AlphaFoldDB" id="A0A550JFA2"/>
<reference evidence="3 4" key="1">
    <citation type="submission" date="2019-07" db="EMBL/GenBank/DDBJ databases">
        <title>Insights of Desulfuromonas acetexigens electromicrobiology.</title>
        <authorList>
            <person name="Katuri K."/>
            <person name="Sapireddy V."/>
            <person name="Shaw D.R."/>
            <person name="Saikaly P."/>
        </authorList>
    </citation>
    <scope>NUCLEOTIDE SEQUENCE [LARGE SCALE GENOMIC DNA]</scope>
    <source>
        <strain evidence="3 4">2873</strain>
    </source>
</reference>
<dbReference type="Proteomes" id="UP000317155">
    <property type="component" value="Unassembled WGS sequence"/>
</dbReference>
<dbReference type="CDD" id="cd16325">
    <property type="entry name" value="LolA"/>
    <property type="match status" value="1"/>
</dbReference>
<protein>
    <submittedName>
        <fullName evidence="3">Outer membrane lipoprotein carrier protein LolA</fullName>
    </submittedName>
</protein>
<organism evidence="3 4">
    <name type="scientific">Trichloromonas acetexigens</name>
    <dbReference type="NCBI Taxonomy" id="38815"/>
    <lineage>
        <taxon>Bacteria</taxon>
        <taxon>Pseudomonadati</taxon>
        <taxon>Thermodesulfobacteriota</taxon>
        <taxon>Desulfuromonadia</taxon>
        <taxon>Desulfuromonadales</taxon>
        <taxon>Trichloromonadaceae</taxon>
        <taxon>Trichloromonas</taxon>
    </lineage>
</organism>
<feature type="chain" id="PRO_5021758048" evidence="2">
    <location>
        <begin position="22"/>
        <end position="207"/>
    </location>
</feature>
<dbReference type="PANTHER" id="PTHR35869">
    <property type="entry name" value="OUTER-MEMBRANE LIPOPROTEIN CARRIER PROTEIN"/>
    <property type="match status" value="1"/>
</dbReference>
<dbReference type="InterPro" id="IPR004564">
    <property type="entry name" value="OM_lipoprot_carrier_LolA-like"/>
</dbReference>
<comment type="caution">
    <text evidence="3">The sequence shown here is derived from an EMBL/GenBank/DDBJ whole genome shotgun (WGS) entry which is preliminary data.</text>
</comment>